<dbReference type="PANTHER" id="PTHR15665">
    <property type="entry name" value="ASTEROID PROTEIN"/>
    <property type="match status" value="1"/>
</dbReference>
<feature type="domain" description="XPG N-terminal" evidence="2">
    <location>
        <begin position="1"/>
        <end position="97"/>
    </location>
</feature>
<reference evidence="4" key="1">
    <citation type="submission" date="2025-08" db="UniProtKB">
        <authorList>
            <consortium name="Ensembl"/>
        </authorList>
    </citation>
    <scope>IDENTIFICATION</scope>
</reference>
<dbReference type="STRING" id="80966.ENSAPOP00000009253"/>
<evidence type="ECO:0000256" key="1">
    <source>
        <dbReference type="ARBA" id="ARBA00007398"/>
    </source>
</evidence>
<dbReference type="Gene3D" id="3.40.50.1010">
    <property type="entry name" value="5'-nuclease"/>
    <property type="match status" value="1"/>
</dbReference>
<dbReference type="InterPro" id="IPR026832">
    <property type="entry name" value="Asteroid"/>
</dbReference>
<keyword evidence="5" id="KW-1185">Reference proteome</keyword>
<proteinExistence type="inferred from homology"/>
<dbReference type="Pfam" id="PF00752">
    <property type="entry name" value="XPG_N"/>
    <property type="match status" value="1"/>
</dbReference>
<evidence type="ECO:0000259" key="3">
    <source>
        <dbReference type="Pfam" id="PF12813"/>
    </source>
</evidence>
<comment type="similarity">
    <text evidence="1">Belongs to the asteroid family.</text>
</comment>
<dbReference type="InParanoid" id="A0A3Q1EXQ7"/>
<dbReference type="Ensembl" id="ENSAPOT00000001866.1">
    <property type="protein sequence ID" value="ENSAPOP00000009253.1"/>
    <property type="gene ID" value="ENSAPOG00000011508.1"/>
</dbReference>
<dbReference type="InterPro" id="IPR039436">
    <property type="entry name" value="Asteroid_dom"/>
</dbReference>
<organism evidence="4 5">
    <name type="scientific">Acanthochromis polyacanthus</name>
    <name type="common">spiny chromis</name>
    <dbReference type="NCBI Taxonomy" id="80966"/>
    <lineage>
        <taxon>Eukaryota</taxon>
        <taxon>Metazoa</taxon>
        <taxon>Chordata</taxon>
        <taxon>Craniata</taxon>
        <taxon>Vertebrata</taxon>
        <taxon>Euteleostomi</taxon>
        <taxon>Actinopterygii</taxon>
        <taxon>Neopterygii</taxon>
        <taxon>Teleostei</taxon>
        <taxon>Neoteleostei</taxon>
        <taxon>Acanthomorphata</taxon>
        <taxon>Ovalentaria</taxon>
        <taxon>Pomacentridae</taxon>
        <taxon>Acanthochromis</taxon>
    </lineage>
</organism>
<dbReference type="Proteomes" id="UP000257200">
    <property type="component" value="Unplaced"/>
</dbReference>
<sequence length="589" mass="66203">MGVQGLATLLDNNQGVYKDVKFRKSKLVVDGTNLIYLLYYNSGLDQNHGGEYAAFEALIERFIAALRTCEVTPYVVLDGGSDLTDKKLETVTKRIESQIKKAHQAAVSGGAKNILPPLAKLVFKQTLARLEVPVAQCFGEADQEIAALASEWNCPVLSGDSDFYIFDLPAGLLPFCYFRWKNVKQDGSQSFISCKTYHISRFCNVFKIQQKLLPTFAVLGGNDYVNLQRISWTQFAPSYSKTPNRLEGLLCWLKGFQQPQEALEAVLELMGEVRENSKAELLKNLSEGMEEYQLPSSSLKGFFLSGMVPLFPAVKEEVGSIHQVPDWIRLQLRQARLTPDVLDVLLLKRMSLSVTVGHKDQPSVNLTSRPLRQVMYGLLLGEQRSVQVKERDREGLKLTFIPVKPTFSRIAQERRLNSLNEANLSERLQVLLEALGVTEATLNDLLPELRLPVAVTCYWLRRAQPPPDLKLLKALLLGMTNENVLRAREDLQGEHPHGKPDLVVAHAFNQWQVCLRDSIQLNQLLGFPLPEPDVARLYQGTLVHQLVKKLEENSLDEFLMSNQSADSMELYNKMLSIARGPVASCRPLI</sequence>
<dbReference type="AlphaFoldDB" id="A0A3Q1EXQ7"/>
<dbReference type="SUPFAM" id="SSF88723">
    <property type="entry name" value="PIN domain-like"/>
    <property type="match status" value="1"/>
</dbReference>
<dbReference type="Pfam" id="PF12813">
    <property type="entry name" value="XPG_I_2"/>
    <property type="match status" value="1"/>
</dbReference>
<dbReference type="GeneTree" id="ENSGT00390000010145"/>
<accession>A0A3Q1EXQ7</accession>
<dbReference type="GO" id="GO:0004518">
    <property type="term" value="F:nuclease activity"/>
    <property type="evidence" value="ECO:0007669"/>
    <property type="project" value="InterPro"/>
</dbReference>
<reference evidence="4" key="2">
    <citation type="submission" date="2025-09" db="UniProtKB">
        <authorList>
            <consortium name="Ensembl"/>
        </authorList>
    </citation>
    <scope>IDENTIFICATION</scope>
</reference>
<feature type="domain" description="Asteroid" evidence="3">
    <location>
        <begin position="131"/>
        <end position="209"/>
    </location>
</feature>
<dbReference type="FunCoup" id="A0A3Q1EXQ7">
    <property type="interactions" value="1"/>
</dbReference>
<evidence type="ECO:0000313" key="4">
    <source>
        <dbReference type="Ensembl" id="ENSAPOP00000009253.1"/>
    </source>
</evidence>
<evidence type="ECO:0000313" key="5">
    <source>
        <dbReference type="Proteomes" id="UP000257200"/>
    </source>
</evidence>
<dbReference type="InterPro" id="IPR029060">
    <property type="entry name" value="PIN-like_dom_sf"/>
</dbReference>
<evidence type="ECO:0000259" key="2">
    <source>
        <dbReference type="Pfam" id="PF00752"/>
    </source>
</evidence>
<name>A0A3Q1EXQ7_9TELE</name>
<protein>
    <submittedName>
        <fullName evidence="4">Protein asteroid homolog 1-like</fullName>
    </submittedName>
</protein>
<dbReference type="PANTHER" id="PTHR15665:SF1">
    <property type="entry name" value="PROTEIN ASTEROID HOMOLOG 1"/>
    <property type="match status" value="1"/>
</dbReference>
<dbReference type="InterPro" id="IPR006085">
    <property type="entry name" value="XPG_DNA_repair_N"/>
</dbReference>